<dbReference type="eggNOG" id="COG1073">
    <property type="taxonomic scope" value="Bacteria"/>
</dbReference>
<keyword evidence="1" id="KW-0719">Serine esterase</keyword>
<proteinExistence type="predicted"/>
<evidence type="ECO:0000313" key="6">
    <source>
        <dbReference type="Proteomes" id="UP000005713"/>
    </source>
</evidence>
<evidence type="ECO:0000256" key="3">
    <source>
        <dbReference type="ARBA" id="ARBA00022801"/>
    </source>
</evidence>
<dbReference type="Proteomes" id="UP000005713">
    <property type="component" value="Unassembled WGS sequence"/>
</dbReference>
<dbReference type="InterPro" id="IPR029058">
    <property type="entry name" value="AB_hydrolase_fold"/>
</dbReference>
<name>A3K5Y3_SAGS3</name>
<evidence type="ECO:0000256" key="1">
    <source>
        <dbReference type="ARBA" id="ARBA00022487"/>
    </source>
</evidence>
<dbReference type="RefSeq" id="WP_005860607.1">
    <property type="nucleotide sequence ID" value="NZ_AAYA01000009.1"/>
</dbReference>
<dbReference type="AlphaFoldDB" id="A3K5Y3"/>
<dbReference type="GO" id="GO:0052689">
    <property type="term" value="F:carboxylic ester hydrolase activity"/>
    <property type="evidence" value="ECO:0007669"/>
    <property type="project" value="UniProtKB-KW"/>
</dbReference>
<evidence type="ECO:0000259" key="4">
    <source>
        <dbReference type="Pfam" id="PF22244"/>
    </source>
</evidence>
<gene>
    <name evidence="5" type="ORF">SSE37_22025</name>
</gene>
<keyword evidence="6" id="KW-1185">Reference proteome</keyword>
<dbReference type="SUPFAM" id="SSF53474">
    <property type="entry name" value="alpha/beta-Hydrolases"/>
    <property type="match status" value="1"/>
</dbReference>
<reference evidence="5 6" key="1">
    <citation type="submission" date="2006-06" db="EMBL/GenBank/DDBJ databases">
        <authorList>
            <person name="Moran M.A."/>
            <person name="Ferriera S."/>
            <person name="Johnson J."/>
            <person name="Kravitz S."/>
            <person name="Beeson K."/>
            <person name="Sutton G."/>
            <person name="Rogers Y.-H."/>
            <person name="Friedman R."/>
            <person name="Frazier M."/>
            <person name="Venter J.C."/>
        </authorList>
    </citation>
    <scope>NUCLEOTIDE SEQUENCE [LARGE SCALE GENOMIC DNA]</scope>
    <source>
        <strain evidence="5 6">E-37</strain>
    </source>
</reference>
<protein>
    <submittedName>
        <fullName evidence="5">Probable acetyl xylan esterase</fullName>
    </submittedName>
</protein>
<dbReference type="Gene3D" id="3.40.50.1820">
    <property type="entry name" value="alpha/beta hydrolase"/>
    <property type="match status" value="1"/>
</dbReference>
<evidence type="ECO:0000256" key="2">
    <source>
        <dbReference type="ARBA" id="ARBA00022729"/>
    </source>
</evidence>
<keyword evidence="2" id="KW-0732">Signal</keyword>
<feature type="domain" description="4-O-methyl-glucuronoyl methylesterase-like" evidence="4">
    <location>
        <begin position="172"/>
        <end position="239"/>
    </location>
</feature>
<comment type="caution">
    <text evidence="5">The sequence shown here is derived from an EMBL/GenBank/DDBJ whole genome shotgun (WGS) entry which is preliminary data.</text>
</comment>
<evidence type="ECO:0000313" key="5">
    <source>
        <dbReference type="EMBL" id="EBA07522.1"/>
    </source>
</evidence>
<keyword evidence="3" id="KW-0378">Hydrolase</keyword>
<accession>A3K5Y3</accession>
<sequence length="358" mass="38094">MAGCPLEAWTGLTTLPAEACGVAGFDALYGAVPAPPDAVSFERIATPEPGLERIVIEVTVGGRHLRVDAGLWVPDGPGPFPLVAGLDFVGPLGIAATHAFPRDPGAVVQAPEVLGGHGRLEEFHRGATAYRWPVTMLCNRGHAVLVSCYGSWVPDSATQWHKSGARPLTGATDAGAISLWAWAIMRLLDVAERLPGIDPGRLAVAGHSRLGKAALWAAAQDSRIAAVWANASGCCGAAPEAHGIGETRAQLVRRFPHWLRQGTQKTGDFPDQQALLALCAQRRLYLSGAVGDLWADPVGSYLALAMASGKDWPDVPTMWEQGGQIVRGLSGWHLRPGGHEMLPHDWRCFLHFLDVSGY</sequence>
<dbReference type="Pfam" id="PF22244">
    <property type="entry name" value="GCE_fung"/>
    <property type="match status" value="1"/>
</dbReference>
<dbReference type="EMBL" id="AAYA01000009">
    <property type="protein sequence ID" value="EBA07522.1"/>
    <property type="molecule type" value="Genomic_DNA"/>
</dbReference>
<dbReference type="InterPro" id="IPR054579">
    <property type="entry name" value="GCE-like_dom"/>
</dbReference>
<organism evidence="5 6">
    <name type="scientific">Sagittula stellata (strain ATCC 700073 / DSM 11524 / E-37)</name>
    <dbReference type="NCBI Taxonomy" id="388399"/>
    <lineage>
        <taxon>Bacteria</taxon>
        <taxon>Pseudomonadati</taxon>
        <taxon>Pseudomonadota</taxon>
        <taxon>Alphaproteobacteria</taxon>
        <taxon>Rhodobacterales</taxon>
        <taxon>Roseobacteraceae</taxon>
        <taxon>Sagittula</taxon>
    </lineage>
</organism>